<dbReference type="GO" id="GO:0017057">
    <property type="term" value="F:6-phosphogluconolactonase activity"/>
    <property type="evidence" value="ECO:0007669"/>
    <property type="project" value="UniProtKB-EC"/>
</dbReference>
<dbReference type="InterPro" id="IPR019405">
    <property type="entry name" value="Lactonase_7-beta_prop"/>
</dbReference>
<dbReference type="GO" id="GO:0006006">
    <property type="term" value="P:glucose metabolic process"/>
    <property type="evidence" value="ECO:0007669"/>
    <property type="project" value="UniProtKB-KW"/>
</dbReference>
<dbReference type="EC" id="3.1.1.31" evidence="3"/>
<proteinExistence type="inferred from homology"/>
<comment type="caution">
    <text evidence="3">The sequence shown here is derived from an EMBL/GenBank/DDBJ whole genome shotgun (WGS) entry which is preliminary data.</text>
</comment>
<dbReference type="Proteomes" id="UP000316598">
    <property type="component" value="Unassembled WGS sequence"/>
</dbReference>
<dbReference type="InterPro" id="IPR015943">
    <property type="entry name" value="WD40/YVTN_repeat-like_dom_sf"/>
</dbReference>
<reference evidence="3 4" key="1">
    <citation type="submission" date="2019-02" db="EMBL/GenBank/DDBJ databases">
        <title>Deep-cultivation of Planctomycetes and their phenomic and genomic characterization uncovers novel biology.</title>
        <authorList>
            <person name="Wiegand S."/>
            <person name="Jogler M."/>
            <person name="Boedeker C."/>
            <person name="Pinto D."/>
            <person name="Vollmers J."/>
            <person name="Rivas-Marin E."/>
            <person name="Kohn T."/>
            <person name="Peeters S.H."/>
            <person name="Heuer A."/>
            <person name="Rast P."/>
            <person name="Oberbeckmann S."/>
            <person name="Bunk B."/>
            <person name="Jeske O."/>
            <person name="Meyerdierks A."/>
            <person name="Storesund J.E."/>
            <person name="Kallscheuer N."/>
            <person name="Luecker S."/>
            <person name="Lage O.M."/>
            <person name="Pohl T."/>
            <person name="Merkel B.J."/>
            <person name="Hornburger P."/>
            <person name="Mueller R.-W."/>
            <person name="Bruemmer F."/>
            <person name="Labrenz M."/>
            <person name="Spormann A.M."/>
            <person name="Op Den Camp H."/>
            <person name="Overmann J."/>
            <person name="Amann R."/>
            <person name="Jetten M.S.M."/>
            <person name="Mascher T."/>
            <person name="Medema M.H."/>
            <person name="Devos D.P."/>
            <person name="Kaster A.-K."/>
            <person name="Ovreas L."/>
            <person name="Rohde M."/>
            <person name="Galperin M.Y."/>
            <person name="Jogler C."/>
        </authorList>
    </citation>
    <scope>NUCLEOTIDE SEQUENCE [LARGE SCALE GENOMIC DNA]</scope>
    <source>
        <strain evidence="3 4">Pla22</strain>
    </source>
</reference>
<keyword evidence="2" id="KW-0313">Glucose metabolism</keyword>
<dbReference type="InterPro" id="IPR050282">
    <property type="entry name" value="Cycloisomerase_2"/>
</dbReference>
<keyword evidence="2" id="KW-0119">Carbohydrate metabolism</keyword>
<accession>A0A5C5WXE2</accession>
<dbReference type="Pfam" id="PF10282">
    <property type="entry name" value="Lactonase"/>
    <property type="match status" value="1"/>
</dbReference>
<comment type="similarity">
    <text evidence="1">Belongs to the cycloisomerase 2 family.</text>
</comment>
<dbReference type="FunFam" id="2.130.10.10:FF:000306">
    <property type="entry name" value="3-carboxymuconate cyclase"/>
    <property type="match status" value="1"/>
</dbReference>
<evidence type="ECO:0000313" key="4">
    <source>
        <dbReference type="Proteomes" id="UP000316598"/>
    </source>
</evidence>
<dbReference type="InterPro" id="IPR011048">
    <property type="entry name" value="Haem_d1_sf"/>
</dbReference>
<evidence type="ECO:0000256" key="1">
    <source>
        <dbReference type="ARBA" id="ARBA00005564"/>
    </source>
</evidence>
<sequence length="418" mass="44980">MKMRLFFDGLVPAILPVLGFGNLDELSHDSFPLSRRFFMQITHLRPVFLPVLLTLFLMGSVSMADNDSLDVWIGTSASPQSEGIYHATFDPAQGKLSPSKLVAKMIGPGFLAQHPTLDVLYAVGRPVDGEPSVVAFAIENNQLRQINAVAVGDGDACHVSVDPTGKTLLTAQYGGGSVAAFGLNSDGSLAERTELIDHEGGSGVVAGRQNSSHAHYAGISPNNQFALVPDLGLDKVMIYRLDPETAKLTQHGFGKVPAGGGPRHMKFHSNGKWIYVLNELSLSVTLFDWDADAGKMTPRQTIPAVPKQALAKEKFKSASEIIVHPNGKFLYSANRGHDTITVYRIDGSNGELSVIEIENIRGATPRNFNITPDGKWLLAAGQDSNTVATFAINDSTGELTYNQNVINSPSPICLLFGR</sequence>
<dbReference type="Gene3D" id="2.130.10.10">
    <property type="entry name" value="YVTN repeat-like/Quinoprotein amine dehydrogenase"/>
    <property type="match status" value="1"/>
</dbReference>
<keyword evidence="3" id="KW-0378">Hydrolase</keyword>
<dbReference type="AlphaFoldDB" id="A0A5C5WXE2"/>
<evidence type="ECO:0000256" key="2">
    <source>
        <dbReference type="ARBA" id="ARBA00022526"/>
    </source>
</evidence>
<gene>
    <name evidence="3" type="primary">pgl_1</name>
    <name evidence="3" type="ORF">Pla22_22040</name>
</gene>
<evidence type="ECO:0000313" key="3">
    <source>
        <dbReference type="EMBL" id="TWT54555.1"/>
    </source>
</evidence>
<dbReference type="EMBL" id="SJPI01000001">
    <property type="protein sequence ID" value="TWT54555.1"/>
    <property type="molecule type" value="Genomic_DNA"/>
</dbReference>
<keyword evidence="4" id="KW-1185">Reference proteome</keyword>
<organism evidence="3 4">
    <name type="scientific">Rubripirellula amarantea</name>
    <dbReference type="NCBI Taxonomy" id="2527999"/>
    <lineage>
        <taxon>Bacteria</taxon>
        <taxon>Pseudomonadati</taxon>
        <taxon>Planctomycetota</taxon>
        <taxon>Planctomycetia</taxon>
        <taxon>Pirellulales</taxon>
        <taxon>Pirellulaceae</taxon>
        <taxon>Rubripirellula</taxon>
    </lineage>
</organism>
<protein>
    <submittedName>
        <fullName evidence="3">6-phosphogluconolactonase</fullName>
        <ecNumber evidence="3">3.1.1.31</ecNumber>
    </submittedName>
</protein>
<dbReference type="GO" id="GO:0005829">
    <property type="term" value="C:cytosol"/>
    <property type="evidence" value="ECO:0007669"/>
    <property type="project" value="TreeGrafter"/>
</dbReference>
<dbReference type="PANTHER" id="PTHR30344">
    <property type="entry name" value="6-PHOSPHOGLUCONOLACTONASE-RELATED"/>
    <property type="match status" value="1"/>
</dbReference>
<dbReference type="SUPFAM" id="SSF51004">
    <property type="entry name" value="C-terminal (heme d1) domain of cytochrome cd1-nitrite reductase"/>
    <property type="match status" value="1"/>
</dbReference>
<name>A0A5C5WXE2_9BACT</name>
<dbReference type="PANTHER" id="PTHR30344:SF1">
    <property type="entry name" value="6-PHOSPHOGLUCONOLACTONASE"/>
    <property type="match status" value="1"/>
</dbReference>